<protein>
    <submittedName>
        <fullName evidence="3">Sulfite exporter TauE/SafE family protein</fullName>
    </submittedName>
</protein>
<feature type="transmembrane region" description="Helical" evidence="1">
    <location>
        <begin position="165"/>
        <end position="186"/>
    </location>
</feature>
<evidence type="ECO:0000256" key="1">
    <source>
        <dbReference type="SAM" id="Phobius"/>
    </source>
</evidence>
<gene>
    <name evidence="3" type="ORF">GZ085_09640</name>
</gene>
<evidence type="ECO:0000313" key="4">
    <source>
        <dbReference type="Proteomes" id="UP000483432"/>
    </source>
</evidence>
<dbReference type="Proteomes" id="UP000483432">
    <property type="component" value="Unassembled WGS sequence"/>
</dbReference>
<sequence>MIEFSLLAALLAGLLGGVHCVGMCGGIVAAFSFRADGSAPPFRLHLAYNLGRVFSYAIFGALAGTLGASLKLADFLPVQTLLYILAQAVMILLGLYLAGWSQWVLIFERAGGALWKRVKPLFQKMLPVKSMPQAVLAGMAWGWLPCGLVYSILVSALAAGSATSGAALMLAFGLGTLPNLLGMGLFARQIQPFMQQLWVRRGAGLTVAGFGAWGLMMLVYSTFTHA</sequence>
<dbReference type="Pfam" id="PF13386">
    <property type="entry name" value="DsbD_2"/>
    <property type="match status" value="1"/>
</dbReference>
<comment type="caution">
    <text evidence="3">The sequence shown here is derived from an EMBL/GenBank/DDBJ whole genome shotgun (WGS) entry which is preliminary data.</text>
</comment>
<evidence type="ECO:0000259" key="2">
    <source>
        <dbReference type="Pfam" id="PF13386"/>
    </source>
</evidence>
<feature type="domain" description="Urease accessory protein UreH-like transmembrane" evidence="2">
    <location>
        <begin position="8"/>
        <end position="213"/>
    </location>
</feature>
<accession>A0A7C9K3Q2</accession>
<feature type="transmembrane region" description="Helical" evidence="1">
    <location>
        <begin position="53"/>
        <end position="70"/>
    </location>
</feature>
<dbReference type="EMBL" id="JAAFGW010000139">
    <property type="protein sequence ID" value="NDP48631.1"/>
    <property type="molecule type" value="Genomic_DNA"/>
</dbReference>
<feature type="transmembrane region" description="Helical" evidence="1">
    <location>
        <begin position="198"/>
        <end position="220"/>
    </location>
</feature>
<dbReference type="AlphaFoldDB" id="A0A7C9K3Q2"/>
<reference evidence="3 4" key="1">
    <citation type="submission" date="2019-09" db="EMBL/GenBank/DDBJ databases">
        <title>H2 Metabolism Revealed by Metagenomic Analysis in Subglacial Sediment of East Antarctica.</title>
        <authorList>
            <person name="Yang Z."/>
            <person name="Zhang Y."/>
            <person name="Lv Y."/>
            <person name="Yan W."/>
            <person name="Xiao X."/>
            <person name="Sun B."/>
            <person name="Ma H."/>
        </authorList>
    </citation>
    <scope>NUCLEOTIDE SEQUENCE [LARGE SCALE GENOMIC DNA]</scope>
    <source>
        <strain evidence="3">Bin2_2</strain>
    </source>
</reference>
<name>A0A7C9K3Q2_9PROT</name>
<evidence type="ECO:0000313" key="3">
    <source>
        <dbReference type="EMBL" id="NDP48631.1"/>
    </source>
</evidence>
<keyword evidence="1" id="KW-1133">Transmembrane helix</keyword>
<dbReference type="InterPro" id="IPR039447">
    <property type="entry name" value="UreH-like_TM_dom"/>
</dbReference>
<feature type="transmembrane region" description="Helical" evidence="1">
    <location>
        <begin position="134"/>
        <end position="159"/>
    </location>
</feature>
<feature type="transmembrane region" description="Helical" evidence="1">
    <location>
        <begin position="6"/>
        <end position="33"/>
    </location>
</feature>
<keyword evidence="1" id="KW-0812">Transmembrane</keyword>
<dbReference type="PANTHER" id="PTHR42208">
    <property type="entry name" value="HEAVY METAL TRANSPORTER-RELATED"/>
    <property type="match status" value="1"/>
</dbReference>
<feature type="transmembrane region" description="Helical" evidence="1">
    <location>
        <begin position="82"/>
        <end position="107"/>
    </location>
</feature>
<proteinExistence type="predicted"/>
<keyword evidence="1" id="KW-0472">Membrane</keyword>
<dbReference type="PANTHER" id="PTHR42208:SF1">
    <property type="entry name" value="HEAVY METAL TRANSPORTER"/>
    <property type="match status" value="1"/>
</dbReference>
<organism evidence="3 4">
    <name type="scientific">Sulfuriferula multivorans</name>
    <dbReference type="NCBI Taxonomy" id="1559896"/>
    <lineage>
        <taxon>Bacteria</taxon>
        <taxon>Pseudomonadati</taxon>
        <taxon>Pseudomonadota</taxon>
        <taxon>Betaproteobacteria</taxon>
        <taxon>Nitrosomonadales</taxon>
        <taxon>Sulfuricellaceae</taxon>
        <taxon>Sulfuriferula</taxon>
    </lineage>
</organism>